<feature type="compositionally biased region" description="Basic residues" evidence="1">
    <location>
        <begin position="94"/>
        <end position="104"/>
    </location>
</feature>
<comment type="caution">
    <text evidence="2">The sequence shown here is derived from an EMBL/GenBank/DDBJ whole genome shotgun (WGS) entry which is preliminary data.</text>
</comment>
<accession>A0A4C1TUJ3</accession>
<reference evidence="2 3" key="1">
    <citation type="journal article" date="2019" name="Commun. Biol.">
        <title>The bagworm genome reveals a unique fibroin gene that provides high tensile strength.</title>
        <authorList>
            <person name="Kono N."/>
            <person name="Nakamura H."/>
            <person name="Ohtoshi R."/>
            <person name="Tomita M."/>
            <person name="Numata K."/>
            <person name="Arakawa K."/>
        </authorList>
    </citation>
    <scope>NUCLEOTIDE SEQUENCE [LARGE SCALE GENOMIC DNA]</scope>
</reference>
<dbReference type="Proteomes" id="UP000299102">
    <property type="component" value="Unassembled WGS sequence"/>
</dbReference>
<evidence type="ECO:0000256" key="1">
    <source>
        <dbReference type="SAM" id="MobiDB-lite"/>
    </source>
</evidence>
<gene>
    <name evidence="2" type="ORF">EVAR_12274_1</name>
</gene>
<dbReference type="EMBL" id="BGZK01000088">
    <property type="protein sequence ID" value="GBP17564.1"/>
    <property type="molecule type" value="Genomic_DNA"/>
</dbReference>
<dbReference type="AlphaFoldDB" id="A0A4C1TUJ3"/>
<sequence>MKPMSYERDRFDEQWLAHVQNEKNKTILHIGGYIDLIVKRECRDRNREFRWPPHRSDLLFLPKSSREPLLRPSDILLVIPKGRQRASDSSRVSSVHRRRSSPNL</sequence>
<feature type="region of interest" description="Disordered" evidence="1">
    <location>
        <begin position="81"/>
        <end position="104"/>
    </location>
</feature>
<keyword evidence="3" id="KW-1185">Reference proteome</keyword>
<organism evidence="2 3">
    <name type="scientific">Eumeta variegata</name>
    <name type="common">Bagworm moth</name>
    <name type="synonym">Eumeta japonica</name>
    <dbReference type="NCBI Taxonomy" id="151549"/>
    <lineage>
        <taxon>Eukaryota</taxon>
        <taxon>Metazoa</taxon>
        <taxon>Ecdysozoa</taxon>
        <taxon>Arthropoda</taxon>
        <taxon>Hexapoda</taxon>
        <taxon>Insecta</taxon>
        <taxon>Pterygota</taxon>
        <taxon>Neoptera</taxon>
        <taxon>Endopterygota</taxon>
        <taxon>Lepidoptera</taxon>
        <taxon>Glossata</taxon>
        <taxon>Ditrysia</taxon>
        <taxon>Tineoidea</taxon>
        <taxon>Psychidae</taxon>
        <taxon>Oiketicinae</taxon>
        <taxon>Eumeta</taxon>
    </lineage>
</organism>
<evidence type="ECO:0000313" key="2">
    <source>
        <dbReference type="EMBL" id="GBP17564.1"/>
    </source>
</evidence>
<name>A0A4C1TUJ3_EUMVA</name>
<proteinExistence type="predicted"/>
<protein>
    <submittedName>
        <fullName evidence="2">Uncharacterized protein</fullName>
    </submittedName>
</protein>
<evidence type="ECO:0000313" key="3">
    <source>
        <dbReference type="Proteomes" id="UP000299102"/>
    </source>
</evidence>